<evidence type="ECO:0000256" key="2">
    <source>
        <dbReference type="ARBA" id="ARBA00009072"/>
    </source>
</evidence>
<feature type="compositionally biased region" description="Basic and acidic residues" evidence="4">
    <location>
        <begin position="188"/>
        <end position="201"/>
    </location>
</feature>
<accession>A0A6V7WFI5</accession>
<sequence>MCILAFLDVFNFGVSLVVIYSLKFIYFSIYFCLFVFLSISGIVSYFHVLFQKMSQTEKQQNSSIHSNSESFTSFDKIDALIDVPSSSRKTKVVRLGAKVLETKKEVRKVLPEAQYLGNLEKIIVRDYFPELPKLKAQAEFIDAVARNDHLKIRELQIRYSTRRTDRRTSPSQRPNTSASLFDPATPLEKIKQEGEEGDKIQETGNAPYANEEGDNDAFLNGSNKKKKDSLPKKALDNFTVQTYLEKYTSEDNASFEELFELGKKRERVQNAWMYEAEAKHNESLVSRDQPMLEAADEQLVAKSNTSDNQRPINVDNWSYKARNVVLFNHLDEAPLTMQEHIDRAKTSEIHINKKGTRFKNEQQKAPDQVAMARAAFQNVSKIAGHVDVTGKQVGIESKTIGLVATPTPIPDESPLMTWGEIEGTPFRLDAPEIQPHIENAPTFKIPEMPVREKVAAQIAEKIASSYNNKRKLAMNKIQEIAPKTPKFNASCRSGTSRVGTMSPAARTLLNERLGIRLGTDKLIKFSPSPRGTPTSRTMFSPSIYKLVKPKSEANSGASTPTRLPESNKSTTTINVTDNLLNIPPAAFGNDNGGLSSATSSVGGRPKAADFF</sequence>
<organism evidence="6 7">
    <name type="scientific">Meloidogyne enterolobii</name>
    <name type="common">Root-knot nematode worm</name>
    <name type="synonym">Meloidogyne mayaguensis</name>
    <dbReference type="NCBI Taxonomy" id="390850"/>
    <lineage>
        <taxon>Eukaryota</taxon>
        <taxon>Metazoa</taxon>
        <taxon>Ecdysozoa</taxon>
        <taxon>Nematoda</taxon>
        <taxon>Chromadorea</taxon>
        <taxon>Rhabditida</taxon>
        <taxon>Tylenchina</taxon>
        <taxon>Tylenchomorpha</taxon>
        <taxon>Tylenchoidea</taxon>
        <taxon>Meloidogynidae</taxon>
        <taxon>Meloidogyninae</taxon>
        <taxon>Meloidogyne</taxon>
    </lineage>
</organism>
<protein>
    <submittedName>
        <fullName evidence="6">Uncharacterized protein</fullName>
    </submittedName>
</protein>
<reference evidence="6 7" key="1">
    <citation type="submission" date="2020-08" db="EMBL/GenBank/DDBJ databases">
        <authorList>
            <person name="Koutsovoulos G."/>
            <person name="Danchin GJ E."/>
        </authorList>
    </citation>
    <scope>NUCLEOTIDE SEQUENCE [LARGE SCALE GENOMIC DNA]</scope>
</reference>
<comment type="similarity">
    <text evidence="2">Belongs to the ESS2 family.</text>
</comment>
<comment type="caution">
    <text evidence="6">The sequence shown here is derived from an EMBL/GenBank/DDBJ whole genome shotgun (WGS) entry which is preliminary data.</text>
</comment>
<dbReference type="PANTHER" id="PTHR12940">
    <property type="entry name" value="ES-2 PROTEIN - RELATED"/>
    <property type="match status" value="1"/>
</dbReference>
<feature type="region of interest" description="Disordered" evidence="4">
    <location>
        <begin position="550"/>
        <end position="570"/>
    </location>
</feature>
<feature type="region of interest" description="Disordered" evidence="4">
    <location>
        <begin position="161"/>
        <end position="230"/>
    </location>
</feature>
<dbReference type="Proteomes" id="UP000580250">
    <property type="component" value="Unassembled WGS sequence"/>
</dbReference>
<keyword evidence="5" id="KW-0472">Membrane</keyword>
<feature type="transmembrane region" description="Helical" evidence="5">
    <location>
        <begin position="24"/>
        <end position="50"/>
    </location>
</feature>
<evidence type="ECO:0000256" key="1">
    <source>
        <dbReference type="ARBA" id="ARBA00004123"/>
    </source>
</evidence>
<dbReference type="OrthoDB" id="19679at2759"/>
<evidence type="ECO:0000256" key="3">
    <source>
        <dbReference type="ARBA" id="ARBA00023242"/>
    </source>
</evidence>
<proteinExistence type="inferred from homology"/>
<gene>
    <name evidence="6" type="ORF">MENT_LOCUS38209</name>
</gene>
<dbReference type="GO" id="GO:0071013">
    <property type="term" value="C:catalytic step 2 spliceosome"/>
    <property type="evidence" value="ECO:0007669"/>
    <property type="project" value="TreeGrafter"/>
</dbReference>
<dbReference type="InterPro" id="IPR019148">
    <property type="entry name" value="Nuclear_protein_DGCR14_ESS-2"/>
</dbReference>
<feature type="compositionally biased region" description="Polar residues" evidence="4">
    <location>
        <begin position="552"/>
        <end position="570"/>
    </location>
</feature>
<evidence type="ECO:0000256" key="5">
    <source>
        <dbReference type="SAM" id="Phobius"/>
    </source>
</evidence>
<dbReference type="Pfam" id="PF09751">
    <property type="entry name" value="Es2"/>
    <property type="match status" value="1"/>
</dbReference>
<evidence type="ECO:0000313" key="7">
    <source>
        <dbReference type="Proteomes" id="UP000580250"/>
    </source>
</evidence>
<dbReference type="EMBL" id="CAJEWN010000559">
    <property type="protein sequence ID" value="CAD2185761.1"/>
    <property type="molecule type" value="Genomic_DNA"/>
</dbReference>
<keyword evidence="5" id="KW-1133">Transmembrane helix</keyword>
<keyword evidence="3" id="KW-0539">Nucleus</keyword>
<dbReference type="AlphaFoldDB" id="A0A6V7WFI5"/>
<keyword evidence="5" id="KW-0812">Transmembrane</keyword>
<comment type="subcellular location">
    <subcellularLocation>
        <location evidence="1">Nucleus</location>
    </subcellularLocation>
</comment>
<evidence type="ECO:0000256" key="4">
    <source>
        <dbReference type="SAM" id="MobiDB-lite"/>
    </source>
</evidence>
<evidence type="ECO:0000313" key="6">
    <source>
        <dbReference type="EMBL" id="CAD2185761.1"/>
    </source>
</evidence>
<name>A0A6V7WFI5_MELEN</name>
<dbReference type="PANTHER" id="PTHR12940:SF0">
    <property type="entry name" value="SPLICING FACTOR ESS-2 HOMOLOG"/>
    <property type="match status" value="1"/>
</dbReference>